<feature type="domain" description="N-acetyltransferase" evidence="1">
    <location>
        <begin position="149"/>
        <end position="288"/>
    </location>
</feature>
<organism evidence="2 3">
    <name type="scientific">Oerskovia douganii</name>
    <dbReference type="NCBI Taxonomy" id="2762210"/>
    <lineage>
        <taxon>Bacteria</taxon>
        <taxon>Bacillati</taxon>
        <taxon>Actinomycetota</taxon>
        <taxon>Actinomycetes</taxon>
        <taxon>Micrococcales</taxon>
        <taxon>Cellulomonadaceae</taxon>
        <taxon>Oerskovia</taxon>
    </lineage>
</organism>
<dbReference type="SUPFAM" id="SSF55729">
    <property type="entry name" value="Acyl-CoA N-acyltransferases (Nat)"/>
    <property type="match status" value="1"/>
</dbReference>
<comment type="caution">
    <text evidence="2">The sequence shown here is derived from an EMBL/GenBank/DDBJ whole genome shotgun (WGS) entry which is preliminary data.</text>
</comment>
<dbReference type="GO" id="GO:0016747">
    <property type="term" value="F:acyltransferase activity, transferring groups other than amino-acyl groups"/>
    <property type="evidence" value="ECO:0007669"/>
    <property type="project" value="InterPro"/>
</dbReference>
<proteinExistence type="predicted"/>
<reference evidence="2 3" key="1">
    <citation type="submission" date="2020-08" db="EMBL/GenBank/DDBJ databases">
        <title>A Genomic Blueprint of the Chicken Gut Microbiome.</title>
        <authorList>
            <person name="Gilroy R."/>
            <person name="Ravi A."/>
            <person name="Getino M."/>
            <person name="Pursley I."/>
            <person name="Horton D.L."/>
            <person name="Alikhan N.-F."/>
            <person name="Baker D."/>
            <person name="Gharbi K."/>
            <person name="Hall N."/>
            <person name="Watson M."/>
            <person name="Adriaenssens E.M."/>
            <person name="Foster-Nyarko E."/>
            <person name="Jarju S."/>
            <person name="Secka A."/>
            <person name="Antonio M."/>
            <person name="Oren A."/>
            <person name="Chaudhuri R."/>
            <person name="La Ragione R.M."/>
            <person name="Hildebrand F."/>
            <person name="Pallen M.J."/>
        </authorList>
    </citation>
    <scope>NUCLEOTIDE SEQUENCE [LARGE SCALE GENOMIC DNA]</scope>
    <source>
        <strain evidence="2 3">Sa1BUA8</strain>
    </source>
</reference>
<dbReference type="AlphaFoldDB" id="A0A9D5UAG5"/>
<evidence type="ECO:0000313" key="3">
    <source>
        <dbReference type="Proteomes" id="UP000822993"/>
    </source>
</evidence>
<gene>
    <name evidence="2" type="ORF">H9623_10780</name>
</gene>
<sequence length="288" mass="30479">MVITLSTPNPSALHEMIEVLASWQQENKSLQLHPGDLGWAWQIGASELAGRVRTWAVNGRPVALGYLDGGTLLRLAIAPDAENDQELASRMADDVADPSRGVLPGGPVAVEARLGGVFRSRLLGAGWQADELWTPMIRDLVEPVPRPDVRIEEVGPELAHAQALVHRASFESSRFTDERWHTMTTGPAYAAARCLLAYDAQGSAVATATVWSAGEGRPGVLEPLGVHRDHRGHGYGRAIALAAASALQEMGASSATVCAESSNVGAVATYSSAGFQSHPEVADLVRVG</sequence>
<dbReference type="Proteomes" id="UP000822993">
    <property type="component" value="Unassembled WGS sequence"/>
</dbReference>
<accession>A0A9D5UAG5</accession>
<evidence type="ECO:0000259" key="1">
    <source>
        <dbReference type="PROSITE" id="PS51186"/>
    </source>
</evidence>
<keyword evidence="3" id="KW-1185">Reference proteome</keyword>
<dbReference type="Gene3D" id="3.40.630.30">
    <property type="match status" value="1"/>
</dbReference>
<protein>
    <submittedName>
        <fullName evidence="2">GNAT family N-acetyltransferase</fullName>
    </submittedName>
</protein>
<dbReference type="EMBL" id="JACSPN010000013">
    <property type="protein sequence ID" value="MBE7700784.1"/>
    <property type="molecule type" value="Genomic_DNA"/>
</dbReference>
<dbReference type="PROSITE" id="PS51186">
    <property type="entry name" value="GNAT"/>
    <property type="match status" value="1"/>
</dbReference>
<dbReference type="CDD" id="cd04301">
    <property type="entry name" value="NAT_SF"/>
    <property type="match status" value="1"/>
</dbReference>
<dbReference type="InterPro" id="IPR016181">
    <property type="entry name" value="Acyl_CoA_acyltransferase"/>
</dbReference>
<dbReference type="Pfam" id="PF00583">
    <property type="entry name" value="Acetyltransf_1"/>
    <property type="match status" value="1"/>
</dbReference>
<name>A0A9D5UAG5_9CELL</name>
<dbReference type="InterPro" id="IPR000182">
    <property type="entry name" value="GNAT_dom"/>
</dbReference>
<evidence type="ECO:0000313" key="2">
    <source>
        <dbReference type="EMBL" id="MBE7700784.1"/>
    </source>
</evidence>